<dbReference type="Gene3D" id="1.10.8.430">
    <property type="entry name" value="Helical domain of apoptotic protease-activating factors"/>
    <property type="match status" value="1"/>
</dbReference>
<gene>
    <name evidence="9" type="ORF">CDL12_03075</name>
</gene>
<evidence type="ECO:0000256" key="3">
    <source>
        <dbReference type="ARBA" id="ARBA00022737"/>
    </source>
</evidence>
<comment type="similarity">
    <text evidence="1">Belongs to the disease resistance NB-LRR family.</text>
</comment>
<organism evidence="9 10">
    <name type="scientific">Handroanthus impetiginosus</name>
    <dbReference type="NCBI Taxonomy" id="429701"/>
    <lineage>
        <taxon>Eukaryota</taxon>
        <taxon>Viridiplantae</taxon>
        <taxon>Streptophyta</taxon>
        <taxon>Embryophyta</taxon>
        <taxon>Tracheophyta</taxon>
        <taxon>Spermatophyta</taxon>
        <taxon>Magnoliopsida</taxon>
        <taxon>eudicotyledons</taxon>
        <taxon>Gunneridae</taxon>
        <taxon>Pentapetalae</taxon>
        <taxon>asterids</taxon>
        <taxon>lamiids</taxon>
        <taxon>Lamiales</taxon>
        <taxon>Bignoniaceae</taxon>
        <taxon>Crescentiina</taxon>
        <taxon>Tabebuia alliance</taxon>
        <taxon>Handroanthus</taxon>
    </lineage>
</organism>
<dbReference type="Gene3D" id="1.10.10.10">
    <property type="entry name" value="Winged helix-like DNA-binding domain superfamily/Winged helix DNA-binding domain"/>
    <property type="match status" value="1"/>
</dbReference>
<name>A0A2G9I359_9LAMI</name>
<dbReference type="GO" id="GO:0043531">
    <property type="term" value="F:ADP binding"/>
    <property type="evidence" value="ECO:0007669"/>
    <property type="project" value="InterPro"/>
</dbReference>
<keyword evidence="5" id="KW-0611">Plant defense</keyword>
<dbReference type="SUPFAM" id="SSF52540">
    <property type="entry name" value="P-loop containing nucleoside triphosphate hydrolases"/>
    <property type="match status" value="1"/>
</dbReference>
<dbReference type="AlphaFoldDB" id="A0A2G9I359"/>
<protein>
    <submittedName>
        <fullName evidence="9">Uncharacterized protein</fullName>
    </submittedName>
</protein>
<sequence length="477" mass="53841">MKTLDEDKSRELLMKVAFDDNTCPLELQDIGREILTKCKGLPLAITVVGGLLLEQRQSRIGWEKVLQEINSHFEKSGSSSIQSILELSYHDLPPHLKSCFLCLGFFKEDATIRANKLVCIWIAEGLIQKEGEMIMEDISRSYLDELINRNMIRVKDFKSDGRVKSCQIHDLLRDLSIRKAKEEINFEILGDRGNNTAKSLGHKTRHCAIYGGTEGLGLRKLPDTIGELVGLRHLGLRDNELEELPRSISRLKNLQVPLEMGTLKNIQTLKYVTESKGMLKHLIRMTSLRNLGIRLEQDPDVSELYTTLAMLENLACLSLVVSYFPVPSLDGLVSLHHLAHLKLPKLLYLELDEAYQGEEMVILHEGFPSLKVLHLRKLRELRNMKLQKGGMSELKRLEIFRCTDLEGLPEELKFMSSLEELKVGTTAEKASVFRDSNSYIISNTTSVTVDLIGGKWRGRGTAAALSPMDMISCLSPC</sequence>
<dbReference type="InterPro" id="IPR027417">
    <property type="entry name" value="P-loop_NTPase"/>
</dbReference>
<dbReference type="SUPFAM" id="SSF52058">
    <property type="entry name" value="L domain-like"/>
    <property type="match status" value="1"/>
</dbReference>
<dbReference type="EMBL" id="NKXS01000450">
    <property type="protein sequence ID" value="PIN24198.1"/>
    <property type="molecule type" value="Genomic_DNA"/>
</dbReference>
<evidence type="ECO:0000256" key="1">
    <source>
        <dbReference type="ARBA" id="ARBA00008894"/>
    </source>
</evidence>
<evidence type="ECO:0000256" key="5">
    <source>
        <dbReference type="ARBA" id="ARBA00022821"/>
    </source>
</evidence>
<dbReference type="GO" id="GO:0098542">
    <property type="term" value="P:defense response to other organism"/>
    <property type="evidence" value="ECO:0007669"/>
    <property type="project" value="TreeGrafter"/>
</dbReference>
<dbReference type="InterPro" id="IPR032675">
    <property type="entry name" value="LRR_dom_sf"/>
</dbReference>
<keyword evidence="3" id="KW-0677">Repeat</keyword>
<keyword evidence="4" id="KW-0547">Nucleotide-binding</keyword>
<dbReference type="InterPro" id="IPR058922">
    <property type="entry name" value="WHD_DRP"/>
</dbReference>
<evidence type="ECO:0000259" key="8">
    <source>
        <dbReference type="Pfam" id="PF23598"/>
    </source>
</evidence>
<dbReference type="Proteomes" id="UP000231279">
    <property type="component" value="Unassembled WGS sequence"/>
</dbReference>
<dbReference type="STRING" id="429701.A0A2G9I359"/>
<dbReference type="InterPro" id="IPR044974">
    <property type="entry name" value="Disease_R_plants"/>
</dbReference>
<keyword evidence="6" id="KW-0067">ATP-binding</keyword>
<keyword evidence="10" id="KW-1185">Reference proteome</keyword>
<dbReference type="InterPro" id="IPR042197">
    <property type="entry name" value="Apaf_helical"/>
</dbReference>
<dbReference type="InterPro" id="IPR036388">
    <property type="entry name" value="WH-like_DNA-bd_sf"/>
</dbReference>
<evidence type="ECO:0000256" key="2">
    <source>
        <dbReference type="ARBA" id="ARBA00022614"/>
    </source>
</evidence>
<dbReference type="Pfam" id="PF23559">
    <property type="entry name" value="WHD_DRP"/>
    <property type="match status" value="1"/>
</dbReference>
<reference evidence="10" key="1">
    <citation type="journal article" date="2018" name="Gigascience">
        <title>Genome assembly of the Pink Ipe (Handroanthus impetiginosus, Bignoniaceae), a highly valued, ecologically keystone Neotropical timber forest tree.</title>
        <authorList>
            <person name="Silva-Junior O.B."/>
            <person name="Grattapaglia D."/>
            <person name="Novaes E."/>
            <person name="Collevatti R.G."/>
        </authorList>
    </citation>
    <scope>NUCLEOTIDE SEQUENCE [LARGE SCALE GENOMIC DNA]</scope>
    <source>
        <strain evidence="10">cv. UFG-1</strain>
    </source>
</reference>
<dbReference type="Gene3D" id="3.80.10.10">
    <property type="entry name" value="Ribonuclease Inhibitor"/>
    <property type="match status" value="1"/>
</dbReference>
<dbReference type="Pfam" id="PF23598">
    <property type="entry name" value="LRR_14"/>
    <property type="match status" value="1"/>
</dbReference>
<dbReference type="PANTHER" id="PTHR23155:SF1205">
    <property type="entry name" value="DISEASE RESISTANCE PROTEIN RPM1"/>
    <property type="match status" value="1"/>
</dbReference>
<evidence type="ECO:0000256" key="4">
    <source>
        <dbReference type="ARBA" id="ARBA00022741"/>
    </source>
</evidence>
<evidence type="ECO:0000313" key="10">
    <source>
        <dbReference type="Proteomes" id="UP000231279"/>
    </source>
</evidence>
<proteinExistence type="inferred from homology"/>
<dbReference type="GO" id="GO:0005524">
    <property type="term" value="F:ATP binding"/>
    <property type="evidence" value="ECO:0007669"/>
    <property type="project" value="UniProtKB-KW"/>
</dbReference>
<dbReference type="OrthoDB" id="646178at2759"/>
<keyword evidence="2" id="KW-0433">Leucine-rich repeat</keyword>
<accession>A0A2G9I359</accession>
<evidence type="ECO:0000313" key="9">
    <source>
        <dbReference type="EMBL" id="PIN24198.1"/>
    </source>
</evidence>
<feature type="domain" description="Disease resistance R13L4/SHOC-2-like LRR" evidence="8">
    <location>
        <begin position="216"/>
        <end position="341"/>
    </location>
</feature>
<comment type="caution">
    <text evidence="9">The sequence shown here is derived from an EMBL/GenBank/DDBJ whole genome shotgun (WGS) entry which is preliminary data.</text>
</comment>
<evidence type="ECO:0000256" key="6">
    <source>
        <dbReference type="ARBA" id="ARBA00022840"/>
    </source>
</evidence>
<dbReference type="PANTHER" id="PTHR23155">
    <property type="entry name" value="DISEASE RESISTANCE PROTEIN RP"/>
    <property type="match status" value="1"/>
</dbReference>
<feature type="domain" description="Disease resistance protein winged helix" evidence="7">
    <location>
        <begin position="106"/>
        <end position="175"/>
    </location>
</feature>
<dbReference type="InterPro" id="IPR055414">
    <property type="entry name" value="LRR_R13L4/SHOC2-like"/>
</dbReference>
<dbReference type="FunFam" id="1.10.10.10:FF:000322">
    <property type="entry name" value="Probable disease resistance protein At1g63360"/>
    <property type="match status" value="1"/>
</dbReference>
<evidence type="ECO:0000259" key="7">
    <source>
        <dbReference type="Pfam" id="PF23559"/>
    </source>
</evidence>